<dbReference type="EMBL" id="KQ085932">
    <property type="protein sequence ID" value="KLO15290.1"/>
    <property type="molecule type" value="Genomic_DNA"/>
</dbReference>
<name>A0A0H2RTF1_9AGAM</name>
<dbReference type="Pfam" id="PF12937">
    <property type="entry name" value="F-box-like"/>
    <property type="match status" value="1"/>
</dbReference>
<proteinExistence type="predicted"/>
<evidence type="ECO:0000313" key="2">
    <source>
        <dbReference type="EMBL" id="KLO15290.1"/>
    </source>
</evidence>
<protein>
    <recommendedName>
        <fullName evidence="1">F-box domain-containing protein</fullName>
    </recommendedName>
</protein>
<dbReference type="OrthoDB" id="2322499at2759"/>
<sequence>MPPRKRIKVSDEQDDLTSETNAVTKKKAIESVKLSAIVALPNEIFAEIAKHSSPEDLLHLARTCRQWRVMLMSKASKYIWEAAREAHSVPNCPDDLNEPKFADLLFGKGCMSCSASKTFKHPLFEFRTRFPDSIFSLSFFKTKSLYQKLPSGLFINANDFLSLIPNLSLKWGNKSGNYALQSDCDLLVQSLQTLPHGSEERIKYLEERKESTQAIKMSSREMRMWLEDSERQKERSKHESMRNRRAEITKRLTALGYGDEDLDSRFDERDWKWRSLFDNSTPLTERSWKSILPQLEKTIKLRRELKAPQFLTLRRSRREYEMKTRFSQHLPQLENIPRHKLFLEADLLELPVVKELTEEDECRVALTEERWNGVQNVLVQAVADHAAKIEKYCTDAIADAEQGAMDLAKERWYENRVKSWKEMEEAIDAEMRELGYSSDDSGYERPGNMHPDEFEENPDEFHDIDDTYQLDYERNAEGPDPVLARLTFAQSLFERNVRGVKTIMSYAELLRKRATKPLLPGFNPDFDGPVAWCKEDIRTSGQIIDTAVLLLEHLGFDSRTKMAYMSACRDVFFCRRCSRGPASDGVTWPKLVEHFIYENNRYSGLCQKNLERDADVPLQNDHSLDAEEYTPLGFGVPVSMPKNLRTAHGGPSTNAGQLYTQLEATWGYEMPQGLANDVEMDEDEPVGIPWGDMGYDSADDLLYEDYDTLYTEKCKLCAKLGVSHAERSRIRLEQHMKRRHVSFTRWRSPFL</sequence>
<organism evidence="2 3">
    <name type="scientific">Schizopora paradoxa</name>
    <dbReference type="NCBI Taxonomy" id="27342"/>
    <lineage>
        <taxon>Eukaryota</taxon>
        <taxon>Fungi</taxon>
        <taxon>Dikarya</taxon>
        <taxon>Basidiomycota</taxon>
        <taxon>Agaricomycotina</taxon>
        <taxon>Agaricomycetes</taxon>
        <taxon>Hymenochaetales</taxon>
        <taxon>Schizoporaceae</taxon>
        <taxon>Schizopora</taxon>
    </lineage>
</organism>
<accession>A0A0H2RTF1</accession>
<dbReference type="SMART" id="SM00256">
    <property type="entry name" value="FBOX"/>
    <property type="match status" value="1"/>
</dbReference>
<dbReference type="PROSITE" id="PS50181">
    <property type="entry name" value="FBOX"/>
    <property type="match status" value="1"/>
</dbReference>
<dbReference type="Proteomes" id="UP000053477">
    <property type="component" value="Unassembled WGS sequence"/>
</dbReference>
<dbReference type="InParanoid" id="A0A0H2RTF1"/>
<reference evidence="2 3" key="1">
    <citation type="submission" date="2015-04" db="EMBL/GenBank/DDBJ databases">
        <title>Complete genome sequence of Schizopora paradoxa KUC8140, a cosmopolitan wood degrader in East Asia.</title>
        <authorList>
            <consortium name="DOE Joint Genome Institute"/>
            <person name="Min B."/>
            <person name="Park H."/>
            <person name="Jang Y."/>
            <person name="Kim J.-J."/>
            <person name="Kim K.H."/>
            <person name="Pangilinan J."/>
            <person name="Lipzen A."/>
            <person name="Riley R."/>
            <person name="Grigoriev I.V."/>
            <person name="Spatafora J.W."/>
            <person name="Choi I.-G."/>
        </authorList>
    </citation>
    <scope>NUCLEOTIDE SEQUENCE [LARGE SCALE GENOMIC DNA]</scope>
    <source>
        <strain evidence="2 3">KUC8140</strain>
    </source>
</reference>
<dbReference type="AlphaFoldDB" id="A0A0H2RTF1"/>
<feature type="domain" description="F-box" evidence="1">
    <location>
        <begin position="34"/>
        <end position="83"/>
    </location>
</feature>
<dbReference type="InterPro" id="IPR036047">
    <property type="entry name" value="F-box-like_dom_sf"/>
</dbReference>
<dbReference type="SUPFAM" id="SSF81383">
    <property type="entry name" value="F-box domain"/>
    <property type="match status" value="1"/>
</dbReference>
<dbReference type="Gene3D" id="1.20.1280.50">
    <property type="match status" value="1"/>
</dbReference>
<keyword evidence="3" id="KW-1185">Reference proteome</keyword>
<dbReference type="CDD" id="cd09917">
    <property type="entry name" value="F-box_SF"/>
    <property type="match status" value="1"/>
</dbReference>
<dbReference type="InterPro" id="IPR001810">
    <property type="entry name" value="F-box_dom"/>
</dbReference>
<gene>
    <name evidence="2" type="ORF">SCHPADRAFT_938883</name>
</gene>
<evidence type="ECO:0000259" key="1">
    <source>
        <dbReference type="PROSITE" id="PS50181"/>
    </source>
</evidence>
<evidence type="ECO:0000313" key="3">
    <source>
        <dbReference type="Proteomes" id="UP000053477"/>
    </source>
</evidence>